<dbReference type="EMBL" id="LAZR01001928">
    <property type="protein sequence ID" value="KKN36994.1"/>
    <property type="molecule type" value="Genomic_DNA"/>
</dbReference>
<dbReference type="AlphaFoldDB" id="A0A0F9Q3C4"/>
<evidence type="ECO:0000313" key="2">
    <source>
        <dbReference type="EMBL" id="KKN36994.1"/>
    </source>
</evidence>
<gene>
    <name evidence="2" type="ORF">LCGC14_0768050</name>
</gene>
<reference evidence="2" key="1">
    <citation type="journal article" date="2015" name="Nature">
        <title>Complex archaea that bridge the gap between prokaryotes and eukaryotes.</title>
        <authorList>
            <person name="Spang A."/>
            <person name="Saw J.H."/>
            <person name="Jorgensen S.L."/>
            <person name="Zaremba-Niedzwiedzka K."/>
            <person name="Martijn J."/>
            <person name="Lind A.E."/>
            <person name="van Eijk R."/>
            <person name="Schleper C."/>
            <person name="Guy L."/>
            <person name="Ettema T.J."/>
        </authorList>
    </citation>
    <scope>NUCLEOTIDE SEQUENCE</scope>
</reference>
<evidence type="ECO:0000256" key="1">
    <source>
        <dbReference type="SAM" id="MobiDB-lite"/>
    </source>
</evidence>
<accession>A0A0F9Q3C4</accession>
<name>A0A0F9Q3C4_9ZZZZ</name>
<organism evidence="2">
    <name type="scientific">marine sediment metagenome</name>
    <dbReference type="NCBI Taxonomy" id="412755"/>
    <lineage>
        <taxon>unclassified sequences</taxon>
        <taxon>metagenomes</taxon>
        <taxon>ecological metagenomes</taxon>
    </lineage>
</organism>
<comment type="caution">
    <text evidence="2">The sequence shown here is derived from an EMBL/GenBank/DDBJ whole genome shotgun (WGS) entry which is preliminary data.</text>
</comment>
<protein>
    <submittedName>
        <fullName evidence="2">Uncharacterized protein</fullName>
    </submittedName>
</protein>
<sequence length="133" mass="14376">MSIVKQLKGLWGVMGTFREITDTLQRPAKMLREAVSIGLPKWDPPPPAPPLPPDQETVDRVMEVIKLGTVHEKEAFGRVMGSWRKITTGAPREPAPEEAPRAKPAPEVASGADRARVIAQGSVAKPPPTSEPS</sequence>
<feature type="region of interest" description="Disordered" evidence="1">
    <location>
        <begin position="85"/>
        <end position="133"/>
    </location>
</feature>
<proteinExistence type="predicted"/>